<comment type="caution">
    <text evidence="2">The sequence shown here is derived from an EMBL/GenBank/DDBJ whole genome shotgun (WGS) entry which is preliminary data.</text>
</comment>
<dbReference type="RefSeq" id="WP_343788641.1">
    <property type="nucleotide sequence ID" value="NZ_BAAAGA010000001.1"/>
</dbReference>
<protein>
    <recommendedName>
        <fullName evidence="1">DUF5655 domain-containing protein</fullName>
    </recommendedName>
</protein>
<reference evidence="3" key="1">
    <citation type="journal article" date="2019" name="Int. J. Syst. Evol. Microbiol.">
        <title>The Global Catalogue of Microorganisms (GCM) 10K type strain sequencing project: providing services to taxonomists for standard genome sequencing and annotation.</title>
        <authorList>
            <consortium name="The Broad Institute Genomics Platform"/>
            <consortium name="The Broad Institute Genome Sequencing Center for Infectious Disease"/>
            <person name="Wu L."/>
            <person name="Ma J."/>
        </authorList>
    </citation>
    <scope>NUCLEOTIDE SEQUENCE [LARGE SCALE GENOMIC DNA]</scope>
    <source>
        <strain evidence="3">JCM 12928</strain>
    </source>
</reference>
<dbReference type="InterPro" id="IPR043714">
    <property type="entry name" value="DUF5655"/>
</dbReference>
<feature type="domain" description="DUF5655" evidence="1">
    <location>
        <begin position="7"/>
        <end position="111"/>
    </location>
</feature>
<proteinExistence type="predicted"/>
<keyword evidence="3" id="KW-1185">Reference proteome</keyword>
<dbReference type="EMBL" id="BAAAGA010000001">
    <property type="protein sequence ID" value="GAA0609837.1"/>
    <property type="molecule type" value="Genomic_DNA"/>
</dbReference>
<evidence type="ECO:0000313" key="3">
    <source>
        <dbReference type="Proteomes" id="UP001501352"/>
    </source>
</evidence>
<sequence length="125" mass="13723">MTDAVAEFLEGKDTHASGLLREVRKLALHAGDDISERVSKSLIGWSGKRSFATAYVKGKYLELSIDLTRKVDHRRLRAAFATTKTVTTHRFTFGPDHKVDARIGALLKESLETVAPGARKSVANS</sequence>
<evidence type="ECO:0000259" key="1">
    <source>
        <dbReference type="Pfam" id="PF18899"/>
    </source>
</evidence>
<dbReference type="Proteomes" id="UP001501352">
    <property type="component" value="Unassembled WGS sequence"/>
</dbReference>
<organism evidence="2 3">
    <name type="scientific">Brevundimonas kwangchunensis</name>
    <dbReference type="NCBI Taxonomy" id="322163"/>
    <lineage>
        <taxon>Bacteria</taxon>
        <taxon>Pseudomonadati</taxon>
        <taxon>Pseudomonadota</taxon>
        <taxon>Alphaproteobacteria</taxon>
        <taxon>Caulobacterales</taxon>
        <taxon>Caulobacteraceae</taxon>
        <taxon>Brevundimonas</taxon>
    </lineage>
</organism>
<gene>
    <name evidence="2" type="ORF">GCM10009422_00770</name>
</gene>
<accession>A0ABP3RLE1</accession>
<name>A0ABP3RLE1_9CAUL</name>
<evidence type="ECO:0000313" key="2">
    <source>
        <dbReference type="EMBL" id="GAA0609837.1"/>
    </source>
</evidence>
<dbReference type="Pfam" id="PF18899">
    <property type="entry name" value="DUF5655"/>
    <property type="match status" value="1"/>
</dbReference>